<dbReference type="OrthoDB" id="8480037at2"/>
<dbReference type="STRING" id="1560201.NG42_17310"/>
<dbReference type="InterPro" id="IPR029058">
    <property type="entry name" value="AB_hydrolase_fold"/>
</dbReference>
<accession>A0A0L7SYC4</accession>
<gene>
    <name evidence="3" type="ORF">NG43_20630</name>
</gene>
<feature type="non-terminal residue" evidence="3">
    <location>
        <position position="1"/>
    </location>
</feature>
<evidence type="ECO:0000313" key="4">
    <source>
        <dbReference type="Proteomes" id="UP000036851"/>
    </source>
</evidence>
<reference evidence="3 4" key="1">
    <citation type="journal article" date="2015" name="Int. J. Syst. Evol. Microbiol.">
        <title>Erwinia iniecta sp. nov., isolated from Russian wheat aphids (Diuraphis noxia).</title>
        <authorList>
            <person name="Campillo T."/>
            <person name="Luna E."/>
            <person name="Portier P."/>
            <person name="Fischer-Le Saux M."/>
            <person name="Lapitan N."/>
            <person name="Tisserat N.A."/>
            <person name="Leach J.E."/>
        </authorList>
    </citation>
    <scope>NUCLEOTIDE SEQUENCE [LARGE SCALE GENOMIC DNA]</scope>
    <source>
        <strain evidence="3 4">B149</strain>
    </source>
</reference>
<dbReference type="Gene3D" id="3.40.50.1820">
    <property type="entry name" value="alpha/beta hydrolase"/>
    <property type="match status" value="1"/>
</dbReference>
<evidence type="ECO:0000313" key="3">
    <source>
        <dbReference type="EMBL" id="KOC88149.1"/>
    </source>
</evidence>
<sequence length="242" mass="26929">RWLPFGLPQPNAALPLFCFHHAGGNAASWREWIEPARKRNMQLCPIELPGRASRFAESARDDLTALLAELTAVLTPLCQRPYALLGHSLGALIAFELAQRLPAGTLQGVFVSGRRPPHRPTPPPLRHLMNDRQLTVELQGLEGTPPDVLQHAELLALFLPALRADFTLTERYRCDNALQGLDLPLQAFVGDNDAEVSVSSMKEWLRYGDSNSQLRSFPGGHFYLQQHREALLNAIASHLTPR</sequence>
<dbReference type="GO" id="GO:0008610">
    <property type="term" value="P:lipid biosynthetic process"/>
    <property type="evidence" value="ECO:0007669"/>
    <property type="project" value="TreeGrafter"/>
</dbReference>
<proteinExistence type="inferred from homology"/>
<evidence type="ECO:0000256" key="1">
    <source>
        <dbReference type="ARBA" id="ARBA00007169"/>
    </source>
</evidence>
<organism evidence="3 4">
    <name type="scientific">Winslowiella iniecta</name>
    <dbReference type="NCBI Taxonomy" id="1560201"/>
    <lineage>
        <taxon>Bacteria</taxon>
        <taxon>Pseudomonadati</taxon>
        <taxon>Pseudomonadota</taxon>
        <taxon>Gammaproteobacteria</taxon>
        <taxon>Enterobacterales</taxon>
        <taxon>Erwiniaceae</taxon>
        <taxon>Winslowiella</taxon>
    </lineage>
</organism>
<dbReference type="RefSeq" id="WP_072133299.1">
    <property type="nucleotide sequence ID" value="NZ_JRXF01000050.1"/>
</dbReference>
<dbReference type="Pfam" id="PF00975">
    <property type="entry name" value="Thioesterase"/>
    <property type="match status" value="1"/>
</dbReference>
<evidence type="ECO:0000259" key="2">
    <source>
        <dbReference type="Pfam" id="PF00975"/>
    </source>
</evidence>
<dbReference type="InterPro" id="IPR001031">
    <property type="entry name" value="Thioesterase"/>
</dbReference>
<comment type="similarity">
    <text evidence="1">Belongs to the thioesterase family.</text>
</comment>
<dbReference type="SUPFAM" id="SSF53474">
    <property type="entry name" value="alpha/beta-Hydrolases"/>
    <property type="match status" value="1"/>
</dbReference>
<dbReference type="PATRIC" id="fig|1560201.4.peg.4463"/>
<dbReference type="InterPro" id="IPR012223">
    <property type="entry name" value="TEII"/>
</dbReference>
<feature type="domain" description="Thioesterase" evidence="2">
    <location>
        <begin position="15"/>
        <end position="236"/>
    </location>
</feature>
<dbReference type="Proteomes" id="UP000036851">
    <property type="component" value="Unassembled WGS sequence"/>
</dbReference>
<dbReference type="PANTHER" id="PTHR11487">
    <property type="entry name" value="THIOESTERASE"/>
    <property type="match status" value="1"/>
</dbReference>
<protein>
    <recommendedName>
        <fullName evidence="2">Thioesterase domain-containing protein</fullName>
    </recommendedName>
</protein>
<name>A0A0L7SYC4_9GAMM</name>
<dbReference type="EMBL" id="JRXF01000050">
    <property type="protein sequence ID" value="KOC88149.1"/>
    <property type="molecule type" value="Genomic_DNA"/>
</dbReference>
<dbReference type="AlphaFoldDB" id="A0A0L7SYC4"/>
<dbReference type="PANTHER" id="PTHR11487:SF0">
    <property type="entry name" value="S-ACYL FATTY ACID SYNTHASE THIOESTERASE, MEDIUM CHAIN"/>
    <property type="match status" value="1"/>
</dbReference>
<comment type="caution">
    <text evidence="3">The sequence shown here is derived from an EMBL/GenBank/DDBJ whole genome shotgun (WGS) entry which is preliminary data.</text>
</comment>